<name>A0A2C9CT26_9RHOB</name>
<dbReference type="InterPro" id="IPR002933">
    <property type="entry name" value="Peptidase_M20"/>
</dbReference>
<dbReference type="PANTHER" id="PTHR43270">
    <property type="entry name" value="BETA-ALA-HIS DIPEPTIDASE"/>
    <property type="match status" value="1"/>
</dbReference>
<keyword evidence="3" id="KW-0378">Hydrolase</keyword>
<evidence type="ECO:0000256" key="3">
    <source>
        <dbReference type="ARBA" id="ARBA00022801"/>
    </source>
</evidence>
<dbReference type="Gene3D" id="3.40.630.10">
    <property type="entry name" value="Zn peptidases"/>
    <property type="match status" value="1"/>
</dbReference>
<evidence type="ECO:0000256" key="1">
    <source>
        <dbReference type="ARBA" id="ARBA00022670"/>
    </source>
</evidence>
<dbReference type="GO" id="GO:0008233">
    <property type="term" value="F:peptidase activity"/>
    <property type="evidence" value="ECO:0007669"/>
    <property type="project" value="UniProtKB-KW"/>
</dbReference>
<dbReference type="InterPro" id="IPR011650">
    <property type="entry name" value="Peptidase_M20_dimer"/>
</dbReference>
<gene>
    <name evidence="5" type="ORF">SAMN06273572_104116</name>
</gene>
<dbReference type="EMBL" id="OCTN01000004">
    <property type="protein sequence ID" value="SOH94417.1"/>
    <property type="molecule type" value="Genomic_DNA"/>
</dbReference>
<keyword evidence="6" id="KW-1185">Reference proteome</keyword>
<evidence type="ECO:0000313" key="5">
    <source>
        <dbReference type="EMBL" id="SOH94417.1"/>
    </source>
</evidence>
<dbReference type="PANTHER" id="PTHR43270:SF12">
    <property type="entry name" value="SUCCINYL-DIAMINOPIMELATE DESUCCINYLASE"/>
    <property type="match status" value="1"/>
</dbReference>
<evidence type="ECO:0000313" key="6">
    <source>
        <dbReference type="Proteomes" id="UP000220034"/>
    </source>
</evidence>
<evidence type="ECO:0000256" key="2">
    <source>
        <dbReference type="ARBA" id="ARBA00022723"/>
    </source>
</evidence>
<reference evidence="6" key="1">
    <citation type="submission" date="2017-09" db="EMBL/GenBank/DDBJ databases">
        <authorList>
            <person name="Varghese N."/>
            <person name="Submissions S."/>
        </authorList>
    </citation>
    <scope>NUCLEOTIDE SEQUENCE [LARGE SCALE GENOMIC DNA]</scope>
    <source>
        <strain evidence="6">C7</strain>
    </source>
</reference>
<accession>A0A2C9CT26</accession>
<dbReference type="Pfam" id="PF07687">
    <property type="entry name" value="M20_dimer"/>
    <property type="match status" value="1"/>
</dbReference>
<dbReference type="NCBIfam" id="NF006579">
    <property type="entry name" value="PRK09104.1"/>
    <property type="match status" value="1"/>
</dbReference>
<dbReference type="SUPFAM" id="SSF53187">
    <property type="entry name" value="Zn-dependent exopeptidases"/>
    <property type="match status" value="1"/>
</dbReference>
<keyword evidence="1" id="KW-0645">Protease</keyword>
<dbReference type="Pfam" id="PF01546">
    <property type="entry name" value="Peptidase_M20"/>
    <property type="match status" value="1"/>
</dbReference>
<feature type="domain" description="Peptidase M20 dimerisation" evidence="4">
    <location>
        <begin position="228"/>
        <end position="376"/>
    </location>
</feature>
<dbReference type="GO" id="GO:0006508">
    <property type="term" value="P:proteolysis"/>
    <property type="evidence" value="ECO:0007669"/>
    <property type="project" value="UniProtKB-KW"/>
</dbReference>
<dbReference type="GO" id="GO:0046872">
    <property type="term" value="F:metal ion binding"/>
    <property type="evidence" value="ECO:0007669"/>
    <property type="project" value="UniProtKB-KW"/>
</dbReference>
<organism evidence="5 6">
    <name type="scientific">Pontivivens marinum</name>
    <dbReference type="NCBI Taxonomy" id="1690039"/>
    <lineage>
        <taxon>Bacteria</taxon>
        <taxon>Pseudomonadati</taxon>
        <taxon>Pseudomonadota</taxon>
        <taxon>Alphaproteobacteria</taxon>
        <taxon>Rhodobacterales</taxon>
        <taxon>Paracoccaceae</taxon>
        <taxon>Pontivivens</taxon>
    </lineage>
</organism>
<evidence type="ECO:0000259" key="4">
    <source>
        <dbReference type="Pfam" id="PF07687"/>
    </source>
</evidence>
<keyword evidence="2" id="KW-0479">Metal-binding</keyword>
<sequence length="477" mass="51983">MEKCTNFDRNVTVYEQTQMSNLESVLSAADANTDTALQRLFALLRMPSISTDPTYHDDCVATADWLVAELNGLGFDATRRDTPGKPMVVAHGGPKDAPHVLFYGHYDVQPADPLELWKSDPFDPQIEEGPDGPMIRARGASDDKGQLMTFVEACRAWVETTGDLPVRITILFEGEEESHSPSLVPFLQENAEELKTEIALICDTGMWDGNTPSICTMLRGMVAEEIVIRAANRDLHSGGYGGPAANPIRILSHILASLHDEQGRVTLDGFYNGVHDVPGNLAQQWESLGFDPKDFLGKVGLSTPAGEQGIPALHQIWARPTCEFNGITGGYTGDGFKTVLPAEARAKISCRLVWDQDPHAIRDAIRARVRHMLPDDCEVEFIGHGADKATVMATSDPAFEKARKALATEWPNEAVYTGGGGSIPIAGHFKEVLGLDSMLIGFARDDDAIHSPNEKYNVKSFTGGVRSWVRVMAALGK</sequence>
<proteinExistence type="predicted"/>
<dbReference type="Proteomes" id="UP000220034">
    <property type="component" value="Unassembled WGS sequence"/>
</dbReference>
<dbReference type="AlphaFoldDB" id="A0A2C9CT26"/>
<dbReference type="InterPro" id="IPR051458">
    <property type="entry name" value="Cyt/Met_Dipeptidase"/>
</dbReference>
<dbReference type="Gene3D" id="3.30.70.360">
    <property type="match status" value="1"/>
</dbReference>
<protein>
    <submittedName>
        <fullName evidence="5">Acetylornithine deacetylase/Succinyl-diaminopimelate desuccinylase</fullName>
    </submittedName>
</protein>